<keyword evidence="3" id="KW-1185">Reference proteome</keyword>
<keyword evidence="1" id="KW-0378">Hydrolase</keyword>
<dbReference type="EMBL" id="AP025637">
    <property type="protein sequence ID" value="BDG72323.1"/>
    <property type="molecule type" value="Genomic_DNA"/>
</dbReference>
<dbReference type="InterPro" id="IPR002471">
    <property type="entry name" value="Pept_S9_AS"/>
</dbReference>
<evidence type="ECO:0008006" key="4">
    <source>
        <dbReference type="Google" id="ProtNLM"/>
    </source>
</evidence>
<dbReference type="Gene3D" id="1.10.260.160">
    <property type="match status" value="1"/>
</dbReference>
<dbReference type="InterPro" id="IPR029058">
    <property type="entry name" value="AB_hydrolase_fold"/>
</dbReference>
<protein>
    <recommendedName>
        <fullName evidence="4">Alpha/beta hydrolase</fullName>
    </recommendedName>
</protein>
<dbReference type="PIRSF" id="PIRSF029171">
    <property type="entry name" value="Esterase_LipA"/>
    <property type="match status" value="1"/>
</dbReference>
<organism evidence="2 3">
    <name type="scientific">Roseomonas fluvialis</name>
    <dbReference type="NCBI Taxonomy" id="1750527"/>
    <lineage>
        <taxon>Bacteria</taxon>
        <taxon>Pseudomonadati</taxon>
        <taxon>Pseudomonadota</taxon>
        <taxon>Alphaproteobacteria</taxon>
        <taxon>Acetobacterales</taxon>
        <taxon>Roseomonadaceae</taxon>
        <taxon>Roseomonas</taxon>
    </lineage>
</organism>
<dbReference type="SUPFAM" id="SSF53474">
    <property type="entry name" value="alpha/beta-Hydrolases"/>
    <property type="match status" value="1"/>
</dbReference>
<dbReference type="Proteomes" id="UP000831327">
    <property type="component" value="Chromosome"/>
</dbReference>
<sequence length="416" mass="44162">MTGADPSPPLSRRVLGGAAFMIGATAAATPRAAAQQAGAAASVAGGITYRLVGRWDVGRLNRILSVDTPSFFGVPVAYSPARNAVRLYRVSYPSVVPERGNRPVTLSGLLAVPEVSATTLPLVSYQHGTVYGRQQVPSFPDQSPETQLMLAQFAGQGYALAGADYIGMGESAEPQGYMVKGSHQQACADLIPAARAVLQALGLAAPSLCLAGWSQGGYVTMALLERLEAIGLPVRAAVTASAPVDPWATLGGFLAFPRPNDASWITTLFILVAFSFETYYAVPGLARSVLKPEHYDVAQRAWQGAAVDPAQIPTALHDLVNDAYFDPAFFAASVLGRLLAANQAYRWVIRTPVRNYFGENDEAIRVGIGRLAMEFQRAFGNDKVEAISAGADATHRGTYARSVPAWKTWFDGLMAG</sequence>
<dbReference type="PROSITE" id="PS00708">
    <property type="entry name" value="PRO_ENDOPEP_SER"/>
    <property type="match status" value="1"/>
</dbReference>
<evidence type="ECO:0000313" key="3">
    <source>
        <dbReference type="Proteomes" id="UP000831327"/>
    </source>
</evidence>
<dbReference type="Gene3D" id="3.40.50.1820">
    <property type="entry name" value="alpha/beta hydrolase"/>
    <property type="match status" value="1"/>
</dbReference>
<dbReference type="PROSITE" id="PS51318">
    <property type="entry name" value="TAT"/>
    <property type="match status" value="1"/>
</dbReference>
<evidence type="ECO:0000256" key="1">
    <source>
        <dbReference type="ARBA" id="ARBA00022801"/>
    </source>
</evidence>
<dbReference type="RefSeq" id="WP_244459530.1">
    <property type="nucleotide sequence ID" value="NZ_AP025637.1"/>
</dbReference>
<dbReference type="InterPro" id="IPR006311">
    <property type="entry name" value="TAT_signal"/>
</dbReference>
<name>A0ABN6P2W9_9PROT</name>
<dbReference type="InterPro" id="IPR005152">
    <property type="entry name" value="Lipase_secreted"/>
</dbReference>
<dbReference type="PANTHER" id="PTHR34853:SF1">
    <property type="entry name" value="LIPASE 5"/>
    <property type="match status" value="1"/>
</dbReference>
<reference evidence="2 3" key="1">
    <citation type="journal article" date="2016" name="Microbes Environ.">
        <title>Phylogenetically diverse aerobic anoxygenic phototrophic bacteria isolated from epilithic biofilms in Tama river, Japan.</title>
        <authorList>
            <person name="Hirose S."/>
            <person name="Matsuura K."/>
            <person name="Haruta S."/>
        </authorList>
    </citation>
    <scope>NUCLEOTIDE SEQUENCE [LARGE SCALE GENOMIC DNA]</scope>
    <source>
        <strain evidence="2 3">S08</strain>
    </source>
</reference>
<gene>
    <name evidence="2" type="ORF">Rmf_22520</name>
</gene>
<proteinExistence type="predicted"/>
<accession>A0ABN6P2W9</accession>
<dbReference type="PANTHER" id="PTHR34853">
    <property type="match status" value="1"/>
</dbReference>
<evidence type="ECO:0000313" key="2">
    <source>
        <dbReference type="EMBL" id="BDG72323.1"/>
    </source>
</evidence>